<feature type="chain" id="PRO_5030173094" evidence="2">
    <location>
        <begin position="24"/>
        <end position="432"/>
    </location>
</feature>
<dbReference type="OrthoDB" id="426133at2759"/>
<dbReference type="Proteomes" id="UP000266841">
    <property type="component" value="Unassembled WGS sequence"/>
</dbReference>
<dbReference type="eggNOG" id="ENOG502S7W7">
    <property type="taxonomic scope" value="Eukaryota"/>
</dbReference>
<organism evidence="3 4">
    <name type="scientific">Thalassiosira oceanica</name>
    <name type="common">Marine diatom</name>
    <dbReference type="NCBI Taxonomy" id="159749"/>
    <lineage>
        <taxon>Eukaryota</taxon>
        <taxon>Sar</taxon>
        <taxon>Stramenopiles</taxon>
        <taxon>Ochrophyta</taxon>
        <taxon>Bacillariophyta</taxon>
        <taxon>Coscinodiscophyceae</taxon>
        <taxon>Thalassiosirophycidae</taxon>
        <taxon>Thalassiosirales</taxon>
        <taxon>Thalassiosiraceae</taxon>
        <taxon>Thalassiosira</taxon>
    </lineage>
</organism>
<name>K0SSK0_THAOC</name>
<evidence type="ECO:0000256" key="2">
    <source>
        <dbReference type="SAM" id="SignalP"/>
    </source>
</evidence>
<reference evidence="3 4" key="1">
    <citation type="journal article" date="2012" name="Genome Biol.">
        <title>Genome and low-iron response of an oceanic diatom adapted to chronic iron limitation.</title>
        <authorList>
            <person name="Lommer M."/>
            <person name="Specht M."/>
            <person name="Roy A.S."/>
            <person name="Kraemer L."/>
            <person name="Andreson R."/>
            <person name="Gutowska M.A."/>
            <person name="Wolf J."/>
            <person name="Bergner S.V."/>
            <person name="Schilhabel M.B."/>
            <person name="Klostermeier U.C."/>
            <person name="Beiko R.G."/>
            <person name="Rosenstiel P."/>
            <person name="Hippler M."/>
            <person name="Laroche J."/>
        </authorList>
    </citation>
    <scope>NUCLEOTIDE SEQUENCE [LARGE SCALE GENOMIC DNA]</scope>
    <source>
        <strain evidence="3 4">CCMP1005</strain>
    </source>
</reference>
<dbReference type="EMBL" id="AGNL01012285">
    <property type="protein sequence ID" value="EJK67969.1"/>
    <property type="molecule type" value="Genomic_DNA"/>
</dbReference>
<evidence type="ECO:0000313" key="3">
    <source>
        <dbReference type="EMBL" id="EJK67969.1"/>
    </source>
</evidence>
<protein>
    <submittedName>
        <fullName evidence="3">Uncharacterized protein</fullName>
    </submittedName>
</protein>
<keyword evidence="4" id="KW-1185">Reference proteome</keyword>
<keyword evidence="2" id="KW-0732">Signal</keyword>
<comment type="caution">
    <text evidence="3">The sequence shown here is derived from an EMBL/GenBank/DDBJ whole genome shotgun (WGS) entry which is preliminary data.</text>
</comment>
<proteinExistence type="predicted"/>
<sequence length="432" mass="46807">MPTMKSAALFAIVQSSLVSHALGDCTTECATFPATGVKYSGRCTVDKATAELGTENLACLVCKYNLDSTDTKDAEGVLRALCGDAYAANEFSFSKISGRGDQFDNEHYSGGGEWNYEIETATGEDALDVDAARVDEVFYYEAQRKVIEFPDYLKSVNPFTNSAENGPFSDTNDPANGHGLYSDSTEERANGAADKFFPDLDGCDINAAYCCFAQDRQAGDNNGNCAEPYEYNCVDKDPADNANICYVDHKRSTKANHVSGGFSVFGDLKTGKEDIEGPIHCHGLVWGDDELQADNVYKGNLLFYVSMYDHMTQRGYVRNIPGAPMCSCAENMPVVTRSDCTQIAASEDTTFTYDATEGVAASVYIKDLNFNACQGVNANNNLEERAKQLEEDNKLSSEKRAALQQVLVGSGAGKCNAAIEKFLGTQGIQRTS</sequence>
<dbReference type="AlphaFoldDB" id="K0SSK0"/>
<gene>
    <name evidence="3" type="ORF">THAOC_10910</name>
</gene>
<feature type="signal peptide" evidence="2">
    <location>
        <begin position="1"/>
        <end position="23"/>
    </location>
</feature>
<evidence type="ECO:0000256" key="1">
    <source>
        <dbReference type="SAM" id="Coils"/>
    </source>
</evidence>
<keyword evidence="1" id="KW-0175">Coiled coil</keyword>
<evidence type="ECO:0000313" key="4">
    <source>
        <dbReference type="Proteomes" id="UP000266841"/>
    </source>
</evidence>
<accession>K0SSK0</accession>
<feature type="coiled-coil region" evidence="1">
    <location>
        <begin position="379"/>
        <end position="406"/>
    </location>
</feature>